<name>A0AAE2CLF8_9LAMI</name>
<feature type="region of interest" description="Disordered" evidence="1">
    <location>
        <begin position="102"/>
        <end position="237"/>
    </location>
</feature>
<feature type="compositionally biased region" description="Polar residues" evidence="1">
    <location>
        <begin position="209"/>
        <end position="228"/>
    </location>
</feature>
<reference evidence="2" key="2">
    <citation type="journal article" date="2024" name="Plant">
        <title>Genomic evolution and insights into agronomic trait innovations of Sesamum species.</title>
        <authorList>
            <person name="Miao H."/>
            <person name="Wang L."/>
            <person name="Qu L."/>
            <person name="Liu H."/>
            <person name="Sun Y."/>
            <person name="Le M."/>
            <person name="Wang Q."/>
            <person name="Wei S."/>
            <person name="Zheng Y."/>
            <person name="Lin W."/>
            <person name="Duan Y."/>
            <person name="Cao H."/>
            <person name="Xiong S."/>
            <person name="Wang X."/>
            <person name="Wei L."/>
            <person name="Li C."/>
            <person name="Ma Q."/>
            <person name="Ju M."/>
            <person name="Zhao R."/>
            <person name="Li G."/>
            <person name="Mu C."/>
            <person name="Tian Q."/>
            <person name="Mei H."/>
            <person name="Zhang T."/>
            <person name="Gao T."/>
            <person name="Zhang H."/>
        </authorList>
    </citation>
    <scope>NUCLEOTIDE SEQUENCE</scope>
    <source>
        <strain evidence="2">3651</strain>
    </source>
</reference>
<organism evidence="2 3">
    <name type="scientific">Sesamum alatum</name>
    <dbReference type="NCBI Taxonomy" id="300844"/>
    <lineage>
        <taxon>Eukaryota</taxon>
        <taxon>Viridiplantae</taxon>
        <taxon>Streptophyta</taxon>
        <taxon>Embryophyta</taxon>
        <taxon>Tracheophyta</taxon>
        <taxon>Spermatophyta</taxon>
        <taxon>Magnoliopsida</taxon>
        <taxon>eudicotyledons</taxon>
        <taxon>Gunneridae</taxon>
        <taxon>Pentapetalae</taxon>
        <taxon>asterids</taxon>
        <taxon>lamiids</taxon>
        <taxon>Lamiales</taxon>
        <taxon>Pedaliaceae</taxon>
        <taxon>Sesamum</taxon>
    </lineage>
</organism>
<accession>A0AAE2CLF8</accession>
<protein>
    <submittedName>
        <fullName evidence="2">Uncharacterized protein</fullName>
    </submittedName>
</protein>
<dbReference type="Proteomes" id="UP001293254">
    <property type="component" value="Unassembled WGS sequence"/>
</dbReference>
<comment type="caution">
    <text evidence="2">The sequence shown here is derived from an EMBL/GenBank/DDBJ whole genome shotgun (WGS) entry which is preliminary data.</text>
</comment>
<evidence type="ECO:0000256" key="1">
    <source>
        <dbReference type="SAM" id="MobiDB-lite"/>
    </source>
</evidence>
<dbReference type="AlphaFoldDB" id="A0AAE2CLF8"/>
<dbReference type="EMBL" id="JACGWO010000005">
    <property type="protein sequence ID" value="KAK4426512.1"/>
    <property type="molecule type" value="Genomic_DNA"/>
</dbReference>
<sequence>MIFHNVDSVYVPLLYLYFLKNISPKKLNSFVWGATALARIQSALKSTKTFKRASWLLECFILEWIPRVRNNYIRAAYRLDPFPSLSAPTLIGWSKILERPSKNRSQLPSPAPHPLVDPNYPSGASNDGSDTLHDGPDVQDDGPNALSEDAPLDDHPNEIADPSGTGLNDTLDFDGPDVQNNEPYSPPEDAPLDDHPNVIADPSDFDLPNISNNDLGTSSAGSYDNSDCSAPALQRSERLRHPVTRWSPISLITL</sequence>
<evidence type="ECO:0000313" key="2">
    <source>
        <dbReference type="EMBL" id="KAK4426512.1"/>
    </source>
</evidence>
<gene>
    <name evidence="2" type="ORF">Salat_1419800</name>
</gene>
<reference evidence="2" key="1">
    <citation type="submission" date="2020-06" db="EMBL/GenBank/DDBJ databases">
        <authorList>
            <person name="Li T."/>
            <person name="Hu X."/>
            <person name="Zhang T."/>
            <person name="Song X."/>
            <person name="Zhang H."/>
            <person name="Dai N."/>
            <person name="Sheng W."/>
            <person name="Hou X."/>
            <person name="Wei L."/>
        </authorList>
    </citation>
    <scope>NUCLEOTIDE SEQUENCE</scope>
    <source>
        <strain evidence="2">3651</strain>
        <tissue evidence="2">Leaf</tissue>
    </source>
</reference>
<proteinExistence type="predicted"/>
<evidence type="ECO:0000313" key="3">
    <source>
        <dbReference type="Proteomes" id="UP001293254"/>
    </source>
</evidence>
<keyword evidence="3" id="KW-1185">Reference proteome</keyword>